<dbReference type="PANTHER" id="PTHR30134:SF2">
    <property type="entry name" value="HYDROGENASE MATURATION FACTOR HYPB"/>
    <property type="match status" value="1"/>
</dbReference>
<dbReference type="KEGG" id="hhy:Halhy_1819"/>
<dbReference type="SUPFAM" id="SSF52540">
    <property type="entry name" value="P-loop containing nucleoside triphosphate hydrolases"/>
    <property type="match status" value="1"/>
</dbReference>
<dbReference type="STRING" id="760192.Halhy_1819"/>
<evidence type="ECO:0000256" key="7">
    <source>
        <dbReference type="ARBA" id="ARBA00023134"/>
    </source>
</evidence>
<comment type="similarity">
    <text evidence="1">Belongs to the SIMIBI class G3E GTPase family. HypB/HupM subfamily.</text>
</comment>
<evidence type="ECO:0000256" key="2">
    <source>
        <dbReference type="ARBA" id="ARBA00022596"/>
    </source>
</evidence>
<keyword evidence="2" id="KW-0533">Nickel</keyword>
<keyword evidence="5" id="KW-0378">Hydrolase</keyword>
<name>F4L3Y7_HALH1</name>
<feature type="domain" description="CobW/HypB/UreG nucleotide-binding" evidence="8">
    <location>
        <begin position="92"/>
        <end position="251"/>
    </location>
</feature>
<evidence type="ECO:0000256" key="1">
    <source>
        <dbReference type="ARBA" id="ARBA00006211"/>
    </source>
</evidence>
<dbReference type="RefSeq" id="WP_013764257.1">
    <property type="nucleotide sequence ID" value="NC_015510.1"/>
</dbReference>
<dbReference type="GO" id="GO:0008270">
    <property type="term" value="F:zinc ion binding"/>
    <property type="evidence" value="ECO:0007669"/>
    <property type="project" value="TreeGrafter"/>
</dbReference>
<keyword evidence="6" id="KW-0862">Zinc</keyword>
<keyword evidence="10" id="KW-1185">Reference proteome</keyword>
<dbReference type="Proteomes" id="UP000008461">
    <property type="component" value="Chromosome"/>
</dbReference>
<dbReference type="GO" id="GO:0016151">
    <property type="term" value="F:nickel cation binding"/>
    <property type="evidence" value="ECO:0007669"/>
    <property type="project" value="InterPro"/>
</dbReference>
<dbReference type="Pfam" id="PF02492">
    <property type="entry name" value="cobW"/>
    <property type="match status" value="1"/>
</dbReference>
<keyword evidence="4" id="KW-0547">Nucleotide-binding</keyword>
<proteinExistence type="inferred from homology"/>
<reference key="2">
    <citation type="submission" date="2011-04" db="EMBL/GenBank/DDBJ databases">
        <title>Complete sequence of chromosome of Haliscomenobacter hydrossis DSM 1100.</title>
        <authorList>
            <consortium name="US DOE Joint Genome Institute (JGI-PGF)"/>
            <person name="Lucas S."/>
            <person name="Han J."/>
            <person name="Lapidus A."/>
            <person name="Bruce D."/>
            <person name="Goodwin L."/>
            <person name="Pitluck S."/>
            <person name="Peters L."/>
            <person name="Kyrpides N."/>
            <person name="Mavromatis K."/>
            <person name="Ivanova N."/>
            <person name="Ovchinnikova G."/>
            <person name="Pagani I."/>
            <person name="Daligault H."/>
            <person name="Detter J.C."/>
            <person name="Han C."/>
            <person name="Land M."/>
            <person name="Hauser L."/>
            <person name="Markowitz V."/>
            <person name="Cheng J.-F."/>
            <person name="Hugenholtz P."/>
            <person name="Woyke T."/>
            <person name="Wu D."/>
            <person name="Verbarg S."/>
            <person name="Frueling A."/>
            <person name="Brambilla E."/>
            <person name="Klenk H.-P."/>
            <person name="Eisen J.A."/>
        </authorList>
    </citation>
    <scope>NUCLEOTIDE SEQUENCE</scope>
    <source>
        <strain>DSM 1100</strain>
    </source>
</reference>
<evidence type="ECO:0000256" key="4">
    <source>
        <dbReference type="ARBA" id="ARBA00022741"/>
    </source>
</evidence>
<dbReference type="OrthoDB" id="9802035at2"/>
<sequence length="292" mass="32412">MCTTCGCSSHEDGVSITRVGDDAQHQHLSGWGRFWHFLWYGPHQHSAPAAVPTTSSGEKKTIHLEQDILAKNNQSAQRNRGYFEAKNILALNLVSSPGSGKTALLERTLHDLREKMNFAVIEGDQQTTQDADRIAATGAPVVQINTGQGCHLDAEMVYRALHELRPAEDAVVMIENVGNLVCPAMFDLGETARVVIISVTEGDDKPIKYPDMFHSAQLCLINKIDLLPYVKFDLERAKDFARRVNPNLEFIEVSATTGAGMEAWYQWLLARPRVKLNSVSDGQEEITYAVIH</sequence>
<evidence type="ECO:0000313" key="10">
    <source>
        <dbReference type="Proteomes" id="UP000008461"/>
    </source>
</evidence>
<dbReference type="eggNOG" id="COG0378">
    <property type="taxonomic scope" value="Bacteria"/>
</dbReference>
<dbReference type="InterPro" id="IPR004392">
    <property type="entry name" value="Hyd_mat_HypB"/>
</dbReference>
<protein>
    <submittedName>
        <fullName evidence="9">Hydrogenase accessory protein HypB</fullName>
    </submittedName>
</protein>
<evidence type="ECO:0000256" key="6">
    <source>
        <dbReference type="ARBA" id="ARBA00022833"/>
    </source>
</evidence>
<dbReference type="GO" id="GO:0005525">
    <property type="term" value="F:GTP binding"/>
    <property type="evidence" value="ECO:0007669"/>
    <property type="project" value="UniProtKB-KW"/>
</dbReference>
<keyword evidence="7" id="KW-0342">GTP-binding</keyword>
<dbReference type="NCBIfam" id="TIGR00073">
    <property type="entry name" value="hypB"/>
    <property type="match status" value="1"/>
</dbReference>
<dbReference type="InterPro" id="IPR003495">
    <property type="entry name" value="CobW/HypB/UreG_nucleotide-bd"/>
</dbReference>
<dbReference type="GO" id="GO:0051604">
    <property type="term" value="P:protein maturation"/>
    <property type="evidence" value="ECO:0007669"/>
    <property type="project" value="InterPro"/>
</dbReference>
<evidence type="ECO:0000259" key="8">
    <source>
        <dbReference type="Pfam" id="PF02492"/>
    </source>
</evidence>
<dbReference type="GO" id="GO:0003924">
    <property type="term" value="F:GTPase activity"/>
    <property type="evidence" value="ECO:0007669"/>
    <property type="project" value="InterPro"/>
</dbReference>
<gene>
    <name evidence="9" type="ordered locus">Halhy_1819</name>
</gene>
<keyword evidence="3" id="KW-0479">Metal-binding</keyword>
<accession>F4L3Y7</accession>
<evidence type="ECO:0000256" key="5">
    <source>
        <dbReference type="ARBA" id="ARBA00022801"/>
    </source>
</evidence>
<evidence type="ECO:0000256" key="3">
    <source>
        <dbReference type="ARBA" id="ARBA00022723"/>
    </source>
</evidence>
<dbReference type="HOGENOM" id="CLU_056148_0_0_10"/>
<dbReference type="EMBL" id="CP002691">
    <property type="protein sequence ID" value="AEE49704.1"/>
    <property type="molecule type" value="Genomic_DNA"/>
</dbReference>
<dbReference type="AlphaFoldDB" id="F4L3Y7"/>
<dbReference type="InterPro" id="IPR027417">
    <property type="entry name" value="P-loop_NTPase"/>
</dbReference>
<dbReference type="CDD" id="cd05390">
    <property type="entry name" value="HypB"/>
    <property type="match status" value="1"/>
</dbReference>
<organism evidence="9 10">
    <name type="scientific">Haliscomenobacter hydrossis (strain ATCC 27775 / DSM 1100 / LMG 10767 / O)</name>
    <dbReference type="NCBI Taxonomy" id="760192"/>
    <lineage>
        <taxon>Bacteria</taxon>
        <taxon>Pseudomonadati</taxon>
        <taxon>Bacteroidota</taxon>
        <taxon>Saprospiria</taxon>
        <taxon>Saprospirales</taxon>
        <taxon>Haliscomenobacteraceae</taxon>
        <taxon>Haliscomenobacter</taxon>
    </lineage>
</organism>
<dbReference type="PANTHER" id="PTHR30134">
    <property type="entry name" value="HYDROGENASE PROTEIN ASSEMBLY PROTEIN, NICKEL CHAPERONE"/>
    <property type="match status" value="1"/>
</dbReference>
<reference evidence="9 10" key="1">
    <citation type="journal article" date="2011" name="Stand. Genomic Sci.">
        <title>Complete genome sequence of Haliscomenobacter hydrossis type strain (O).</title>
        <authorList>
            <consortium name="US DOE Joint Genome Institute (JGI-PGF)"/>
            <person name="Daligault H."/>
            <person name="Lapidus A."/>
            <person name="Zeytun A."/>
            <person name="Nolan M."/>
            <person name="Lucas S."/>
            <person name="Del Rio T.G."/>
            <person name="Tice H."/>
            <person name="Cheng J.F."/>
            <person name="Tapia R."/>
            <person name="Han C."/>
            <person name="Goodwin L."/>
            <person name="Pitluck S."/>
            <person name="Liolios K."/>
            <person name="Pagani I."/>
            <person name="Ivanova N."/>
            <person name="Huntemann M."/>
            <person name="Mavromatis K."/>
            <person name="Mikhailova N."/>
            <person name="Pati A."/>
            <person name="Chen A."/>
            <person name="Palaniappan K."/>
            <person name="Land M."/>
            <person name="Hauser L."/>
            <person name="Brambilla E.M."/>
            <person name="Rohde M."/>
            <person name="Verbarg S."/>
            <person name="Goker M."/>
            <person name="Bristow J."/>
            <person name="Eisen J.A."/>
            <person name="Markowitz V."/>
            <person name="Hugenholtz P."/>
            <person name="Kyrpides N.C."/>
            <person name="Klenk H.P."/>
            <person name="Woyke T."/>
        </authorList>
    </citation>
    <scope>NUCLEOTIDE SEQUENCE [LARGE SCALE GENOMIC DNA]</scope>
    <source>
        <strain evidence="10">ATCC 27775 / DSM 1100 / LMG 10767 / O</strain>
    </source>
</reference>
<dbReference type="Gene3D" id="3.40.50.300">
    <property type="entry name" value="P-loop containing nucleotide triphosphate hydrolases"/>
    <property type="match status" value="1"/>
</dbReference>
<evidence type="ECO:0000313" key="9">
    <source>
        <dbReference type="EMBL" id="AEE49704.1"/>
    </source>
</evidence>